<comment type="caution">
    <text evidence="1">The sequence shown here is derived from an EMBL/GenBank/DDBJ whole genome shotgun (WGS) entry which is preliminary data.</text>
</comment>
<proteinExistence type="predicted"/>
<name>A0ABQ8BXX5_BRANA</name>
<evidence type="ECO:0000313" key="1">
    <source>
        <dbReference type="EMBL" id="KAH0909665.1"/>
    </source>
</evidence>
<protein>
    <submittedName>
        <fullName evidence="1">Uncharacterized protein</fullName>
    </submittedName>
</protein>
<gene>
    <name evidence="1" type="ORF">HID58_032986</name>
</gene>
<keyword evidence="2" id="KW-1185">Reference proteome</keyword>
<dbReference type="EMBL" id="JAGKQM010000009">
    <property type="protein sequence ID" value="KAH0909665.1"/>
    <property type="molecule type" value="Genomic_DNA"/>
</dbReference>
<dbReference type="Proteomes" id="UP000824890">
    <property type="component" value="Unassembled WGS sequence"/>
</dbReference>
<feature type="non-terminal residue" evidence="1">
    <location>
        <position position="299"/>
    </location>
</feature>
<organism evidence="1 2">
    <name type="scientific">Brassica napus</name>
    <name type="common">Rape</name>
    <dbReference type="NCBI Taxonomy" id="3708"/>
    <lineage>
        <taxon>Eukaryota</taxon>
        <taxon>Viridiplantae</taxon>
        <taxon>Streptophyta</taxon>
        <taxon>Embryophyta</taxon>
        <taxon>Tracheophyta</taxon>
        <taxon>Spermatophyta</taxon>
        <taxon>Magnoliopsida</taxon>
        <taxon>eudicotyledons</taxon>
        <taxon>Gunneridae</taxon>
        <taxon>Pentapetalae</taxon>
        <taxon>rosids</taxon>
        <taxon>malvids</taxon>
        <taxon>Brassicales</taxon>
        <taxon>Brassicaceae</taxon>
        <taxon>Brassiceae</taxon>
        <taxon>Brassica</taxon>
    </lineage>
</organism>
<feature type="non-terminal residue" evidence="1">
    <location>
        <position position="1"/>
    </location>
</feature>
<evidence type="ECO:0000313" key="2">
    <source>
        <dbReference type="Proteomes" id="UP000824890"/>
    </source>
</evidence>
<sequence>TILDVMVSISIYSILDESLFVVREENHEIYREIYGDPIYDIYEDDVLHIDFIFKEGSIEISRAKLGQNRIGEDFLQILNYLSVYDIYYEDNINFINDQLSRDVAVNQSQSMISREDVHVCSHSKPIEEGVFVRSMDISGVLSLYHNEYMKIKFQILVMCFATVDVKIKLMVQIEGLLRDQAFRYKGEFVKLICTLSAAVAWDSDMAQGHSARIPQFFMARLIHRYTKVNIDEDESPFVVREENHEIYREIYGDPIYDIYEDDVLHTDFIFKEGSIEILRAKLGQNRIGEDFLQNLNNLS</sequence>
<reference evidence="1 2" key="1">
    <citation type="submission" date="2021-05" db="EMBL/GenBank/DDBJ databases">
        <title>Genome Assembly of Synthetic Allotetraploid Brassica napus Reveals Homoeologous Exchanges between Subgenomes.</title>
        <authorList>
            <person name="Davis J.T."/>
        </authorList>
    </citation>
    <scope>NUCLEOTIDE SEQUENCE [LARGE SCALE GENOMIC DNA]</scope>
    <source>
        <strain evidence="2">cv. Da-Ae</strain>
        <tissue evidence="1">Seedling</tissue>
    </source>
</reference>
<accession>A0ABQ8BXX5</accession>